<dbReference type="InterPro" id="IPR019734">
    <property type="entry name" value="TPR_rpt"/>
</dbReference>
<feature type="chain" id="PRO_5026878023" evidence="4">
    <location>
        <begin position="19"/>
        <end position="378"/>
    </location>
</feature>
<gene>
    <name evidence="5" type="ORF">F8C67_02470</name>
</gene>
<dbReference type="SMART" id="SM00028">
    <property type="entry name" value="TPR"/>
    <property type="match status" value="3"/>
</dbReference>
<evidence type="ECO:0000256" key="2">
    <source>
        <dbReference type="ARBA" id="ARBA00022803"/>
    </source>
</evidence>
<evidence type="ECO:0000313" key="6">
    <source>
        <dbReference type="Proteomes" id="UP000468650"/>
    </source>
</evidence>
<proteinExistence type="predicted"/>
<comment type="caution">
    <text evidence="5">The sequence shown here is derived from an EMBL/GenBank/DDBJ whole genome shotgun (WGS) entry which is preliminary data.</text>
</comment>
<feature type="repeat" description="TPR" evidence="3">
    <location>
        <begin position="148"/>
        <end position="181"/>
    </location>
</feature>
<dbReference type="PANTHER" id="PTHR44943">
    <property type="entry name" value="CELLULOSE SYNTHASE OPERON PROTEIN C"/>
    <property type="match status" value="1"/>
</dbReference>
<organism evidence="5 6">
    <name type="scientific">Phaeocystidibacter luteus</name>
    <dbReference type="NCBI Taxonomy" id="911197"/>
    <lineage>
        <taxon>Bacteria</taxon>
        <taxon>Pseudomonadati</taxon>
        <taxon>Bacteroidota</taxon>
        <taxon>Flavobacteriia</taxon>
        <taxon>Flavobacteriales</taxon>
        <taxon>Phaeocystidibacteraceae</taxon>
        <taxon>Phaeocystidibacter</taxon>
    </lineage>
</organism>
<dbReference type="RefSeq" id="WP_151666204.1">
    <property type="nucleotide sequence ID" value="NZ_WBVO01000001.1"/>
</dbReference>
<accession>A0A6N6RM40</accession>
<protein>
    <submittedName>
        <fullName evidence="5">Tetratricopeptide repeat protein</fullName>
    </submittedName>
</protein>
<keyword evidence="4" id="KW-0732">Signal</keyword>
<reference evidence="5 6" key="1">
    <citation type="submission" date="2019-09" db="EMBL/GenBank/DDBJ databases">
        <title>Genomes of family Cryomorphaceae.</title>
        <authorList>
            <person name="Bowman J.P."/>
        </authorList>
    </citation>
    <scope>NUCLEOTIDE SEQUENCE [LARGE SCALE GENOMIC DNA]</scope>
    <source>
        <strain evidence="5 6">LMG 25704</strain>
    </source>
</reference>
<keyword evidence="1" id="KW-0677">Repeat</keyword>
<dbReference type="InterPro" id="IPR011990">
    <property type="entry name" value="TPR-like_helical_dom_sf"/>
</dbReference>
<dbReference type="OrthoDB" id="1149028at2"/>
<evidence type="ECO:0000313" key="5">
    <source>
        <dbReference type="EMBL" id="KAB2814625.1"/>
    </source>
</evidence>
<feature type="signal peptide" evidence="4">
    <location>
        <begin position="1"/>
        <end position="18"/>
    </location>
</feature>
<dbReference type="Pfam" id="PF00515">
    <property type="entry name" value="TPR_1"/>
    <property type="match status" value="1"/>
</dbReference>
<evidence type="ECO:0000256" key="1">
    <source>
        <dbReference type="ARBA" id="ARBA00022737"/>
    </source>
</evidence>
<sequence length="378" mass="42995">MKYISTLLLLTFSLTGFSQEDLMKEAQAFHQMGDLSSAKSSIDQVVTNDATKNNGQAWYFYGVIYGDIYTSNDSEALSNPDSALPLAVDALNKAIELGPANFGALAELALTQLGNGALTKGVTAYSSGNYELAIKRFRETQIINPKDTTAYIYAGIAAQEMGNYDEVMRSFTTLTELDYNNPDIYLSLIYYSKNIYNDLDASLEWARKARKRFPNETEFMKHEVNLLIQTGQAETAKAGLLELLETEPENANLWFNLGYLNEDMGNMEEALRAYKKSIEVNPEYFDAVYNLAVYYFNQAADIYGELDDMDQETYEENKDDYEERAEFLLEKSLPYFQQASALRPEEAMIWNTLSLIYNRLDMEDEAEEAHEKYIELRG</sequence>
<dbReference type="PANTHER" id="PTHR44943:SF8">
    <property type="entry name" value="TPR REPEAT-CONTAINING PROTEIN MJ0263"/>
    <property type="match status" value="1"/>
</dbReference>
<dbReference type="Proteomes" id="UP000468650">
    <property type="component" value="Unassembled WGS sequence"/>
</dbReference>
<keyword evidence="6" id="KW-1185">Reference proteome</keyword>
<name>A0A6N6RM40_9FLAO</name>
<dbReference type="PROSITE" id="PS50293">
    <property type="entry name" value="TPR_REGION"/>
    <property type="match status" value="1"/>
</dbReference>
<evidence type="ECO:0000256" key="3">
    <source>
        <dbReference type="PROSITE-ProRule" id="PRU00339"/>
    </source>
</evidence>
<keyword evidence="2 3" id="KW-0802">TPR repeat</keyword>
<dbReference type="Gene3D" id="1.25.40.10">
    <property type="entry name" value="Tetratricopeptide repeat domain"/>
    <property type="match status" value="4"/>
</dbReference>
<dbReference type="SUPFAM" id="SSF48452">
    <property type="entry name" value="TPR-like"/>
    <property type="match status" value="2"/>
</dbReference>
<evidence type="ECO:0000256" key="4">
    <source>
        <dbReference type="SAM" id="SignalP"/>
    </source>
</evidence>
<feature type="repeat" description="TPR" evidence="3">
    <location>
        <begin position="251"/>
        <end position="284"/>
    </location>
</feature>
<dbReference type="AlphaFoldDB" id="A0A6N6RM40"/>
<dbReference type="EMBL" id="WBVO01000001">
    <property type="protein sequence ID" value="KAB2814625.1"/>
    <property type="molecule type" value="Genomic_DNA"/>
</dbReference>
<dbReference type="InterPro" id="IPR051685">
    <property type="entry name" value="Ycf3/AcsC/BcsC/TPR_MFPF"/>
</dbReference>
<dbReference type="PROSITE" id="PS50005">
    <property type="entry name" value="TPR"/>
    <property type="match status" value="2"/>
</dbReference>